<comment type="caution">
    <text evidence="3">The sequence shown here is derived from an EMBL/GenBank/DDBJ whole genome shotgun (WGS) entry which is preliminary data.</text>
</comment>
<dbReference type="Proteomes" id="UP001564626">
    <property type="component" value="Unassembled WGS sequence"/>
</dbReference>
<dbReference type="RefSeq" id="WP_369774849.1">
    <property type="nucleotide sequence ID" value="NZ_JBGEHV010000019.1"/>
</dbReference>
<feature type="domain" description="Mut7-C RNAse" evidence="1">
    <location>
        <begin position="87"/>
        <end position="228"/>
    </location>
</feature>
<organism evidence="3 4">
    <name type="scientific">Saccharopolyspora cebuensis</name>
    <dbReference type="NCBI Taxonomy" id="418759"/>
    <lineage>
        <taxon>Bacteria</taxon>
        <taxon>Bacillati</taxon>
        <taxon>Actinomycetota</taxon>
        <taxon>Actinomycetes</taxon>
        <taxon>Pseudonocardiales</taxon>
        <taxon>Pseudonocardiaceae</taxon>
        <taxon>Saccharopolyspora</taxon>
    </lineage>
</organism>
<dbReference type="Pfam" id="PF01927">
    <property type="entry name" value="Mut7-C"/>
    <property type="match status" value="1"/>
</dbReference>
<dbReference type="Pfam" id="PF14451">
    <property type="entry name" value="Ub-Mut7C"/>
    <property type="match status" value="1"/>
</dbReference>
<keyword evidence="4" id="KW-1185">Reference proteome</keyword>
<evidence type="ECO:0000313" key="3">
    <source>
        <dbReference type="EMBL" id="MEY8040255.1"/>
    </source>
</evidence>
<proteinExistence type="predicted"/>
<dbReference type="EMBL" id="JBGEHV010000019">
    <property type="protein sequence ID" value="MEY8040255.1"/>
    <property type="molecule type" value="Genomic_DNA"/>
</dbReference>
<dbReference type="InterPro" id="IPR002782">
    <property type="entry name" value="Mut7-C_RNAse_dom"/>
</dbReference>
<dbReference type="PANTHER" id="PTHR39081">
    <property type="entry name" value="MUT7-C DOMAIN-CONTAINING PROTEIN"/>
    <property type="match status" value="1"/>
</dbReference>
<evidence type="ECO:0000259" key="2">
    <source>
        <dbReference type="Pfam" id="PF14451"/>
    </source>
</evidence>
<gene>
    <name evidence="3" type="ORF">AB8O55_12695</name>
</gene>
<evidence type="ECO:0000259" key="1">
    <source>
        <dbReference type="Pfam" id="PF01927"/>
    </source>
</evidence>
<evidence type="ECO:0000313" key="4">
    <source>
        <dbReference type="Proteomes" id="UP001564626"/>
    </source>
</evidence>
<sequence length="247" mass="27331">MADRAVRVLIAPELRFFLPRRYRGGQAAVRHDPTATIGHVVESLGVPLPEVGALLLDGAAAAPGARAAAGSSVEVRPVRRPQPVPARFLLDVHFGALARRMRLLGLDASYRNDATDDELAERAHREDRVLLTQDRGLLRRRAVTTGAYVRGRTTDEQLADVLDRFRPALAPWTRCAACGGPLEPVAKQEVAHRLQPGTLREHDEFARCRDCGQVYWRGAHSRRIEEMIRRARGAGVRRHSAASRVGR</sequence>
<dbReference type="PANTHER" id="PTHR39081:SF1">
    <property type="entry name" value="MUT7-C RNASE DOMAIN-CONTAINING PROTEIN"/>
    <property type="match status" value="1"/>
</dbReference>
<accession>A0ABV4CGM5</accession>
<dbReference type="InterPro" id="IPR027798">
    <property type="entry name" value="Ub_Mut7C"/>
</dbReference>
<protein>
    <submittedName>
        <fullName evidence="3">Mut7-C RNAse domain-containing protein</fullName>
    </submittedName>
</protein>
<feature type="domain" description="Ubiquitin Mut7-C" evidence="2">
    <location>
        <begin position="6"/>
        <end position="82"/>
    </location>
</feature>
<reference evidence="3 4" key="1">
    <citation type="submission" date="2024-08" db="EMBL/GenBank/DDBJ databases">
        <title>Genome mining of Saccharopolyspora cebuensis PGLac3 from Nigerian medicinal plant.</title>
        <authorList>
            <person name="Ezeobiora C.E."/>
            <person name="Igbokwe N.H."/>
            <person name="Amin D.H."/>
            <person name="Mendie U.E."/>
        </authorList>
    </citation>
    <scope>NUCLEOTIDE SEQUENCE [LARGE SCALE GENOMIC DNA]</scope>
    <source>
        <strain evidence="3 4">PGLac3</strain>
    </source>
</reference>
<name>A0ABV4CGM5_9PSEU</name>